<evidence type="ECO:0000256" key="2">
    <source>
        <dbReference type="ARBA" id="ARBA00022723"/>
    </source>
</evidence>
<gene>
    <name evidence="6" type="primary">ALA9_3</name>
    <name evidence="6" type="ORF">CK203_106865</name>
</gene>
<keyword evidence="4" id="KW-0812">Transmembrane</keyword>
<accession>A0A438ECY7</accession>
<evidence type="ECO:0000256" key="1">
    <source>
        <dbReference type="ARBA" id="ARBA00004141"/>
    </source>
</evidence>
<keyword evidence="4" id="KW-1133">Transmembrane helix</keyword>
<feature type="transmembrane region" description="Helical" evidence="4">
    <location>
        <begin position="129"/>
        <end position="148"/>
    </location>
</feature>
<dbReference type="EMBL" id="QGNW01001327">
    <property type="protein sequence ID" value="RVW45423.1"/>
    <property type="molecule type" value="Genomic_DNA"/>
</dbReference>
<evidence type="ECO:0000313" key="7">
    <source>
        <dbReference type="Proteomes" id="UP000288805"/>
    </source>
</evidence>
<name>A0A438ECY7_VITVI</name>
<feature type="transmembrane region" description="Helical" evidence="4">
    <location>
        <begin position="90"/>
        <end position="109"/>
    </location>
</feature>
<keyword evidence="4" id="KW-0472">Membrane</keyword>
<dbReference type="PANTHER" id="PTHR24092:SF175">
    <property type="entry name" value="PHOSPHOLIPID-TRANSPORTING ATPASE"/>
    <property type="match status" value="1"/>
</dbReference>
<feature type="domain" description="P-type ATPase C-terminal" evidence="5">
    <location>
        <begin position="38"/>
        <end position="157"/>
    </location>
</feature>
<dbReference type="AlphaFoldDB" id="A0A438ECY7"/>
<sequence length="211" mass="24241">MAVSSTVPRRSAECSFQLASNTQLDVQWGIQCHHNLLFCIKALDSEAFNSGGKTVGREILGTTMYTCVVWVVNCQMALTISYFTLIQHIFIWGSIALWYLFLLVFGIMSPSISSTAYKLFIEALAPAPTFWIVTLFVVISTLIPFYAYTAIQMRFFPMYHGMIQWLRHEGKQMIQNTATWCDRGPCGHRLLVYQHVEWLELIDKQKNDSHR</sequence>
<evidence type="ECO:0000256" key="3">
    <source>
        <dbReference type="ARBA" id="ARBA00022842"/>
    </source>
</evidence>
<dbReference type="Proteomes" id="UP000288805">
    <property type="component" value="Unassembled WGS sequence"/>
</dbReference>
<comment type="caution">
    <text evidence="6">The sequence shown here is derived from an EMBL/GenBank/DDBJ whole genome shotgun (WGS) entry which is preliminary data.</text>
</comment>
<dbReference type="InterPro" id="IPR032630">
    <property type="entry name" value="P_typ_ATPase_c"/>
</dbReference>
<evidence type="ECO:0000313" key="6">
    <source>
        <dbReference type="EMBL" id="RVW45423.1"/>
    </source>
</evidence>
<proteinExistence type="predicted"/>
<dbReference type="GO" id="GO:0046872">
    <property type="term" value="F:metal ion binding"/>
    <property type="evidence" value="ECO:0007669"/>
    <property type="project" value="UniProtKB-KW"/>
</dbReference>
<organism evidence="6 7">
    <name type="scientific">Vitis vinifera</name>
    <name type="common">Grape</name>
    <dbReference type="NCBI Taxonomy" id="29760"/>
    <lineage>
        <taxon>Eukaryota</taxon>
        <taxon>Viridiplantae</taxon>
        <taxon>Streptophyta</taxon>
        <taxon>Embryophyta</taxon>
        <taxon>Tracheophyta</taxon>
        <taxon>Spermatophyta</taxon>
        <taxon>Magnoliopsida</taxon>
        <taxon>eudicotyledons</taxon>
        <taxon>Gunneridae</taxon>
        <taxon>Pentapetalae</taxon>
        <taxon>rosids</taxon>
        <taxon>Vitales</taxon>
        <taxon>Vitaceae</taxon>
        <taxon>Viteae</taxon>
        <taxon>Vitis</taxon>
    </lineage>
</organism>
<evidence type="ECO:0000256" key="4">
    <source>
        <dbReference type="SAM" id="Phobius"/>
    </source>
</evidence>
<dbReference type="InterPro" id="IPR023298">
    <property type="entry name" value="ATPase_P-typ_TM_dom_sf"/>
</dbReference>
<keyword evidence="3" id="KW-0460">Magnesium</keyword>
<evidence type="ECO:0000259" key="5">
    <source>
        <dbReference type="Pfam" id="PF16212"/>
    </source>
</evidence>
<dbReference type="GO" id="GO:0016020">
    <property type="term" value="C:membrane"/>
    <property type="evidence" value="ECO:0007669"/>
    <property type="project" value="UniProtKB-SubCell"/>
</dbReference>
<keyword evidence="2" id="KW-0479">Metal-binding</keyword>
<dbReference type="PANTHER" id="PTHR24092">
    <property type="entry name" value="PROBABLE PHOSPHOLIPID-TRANSPORTING ATPASE"/>
    <property type="match status" value="1"/>
</dbReference>
<reference evidence="6 7" key="1">
    <citation type="journal article" date="2018" name="PLoS Genet.">
        <title>Population sequencing reveals clonal diversity and ancestral inbreeding in the grapevine cultivar Chardonnay.</title>
        <authorList>
            <person name="Roach M.J."/>
            <person name="Johnson D.L."/>
            <person name="Bohlmann J."/>
            <person name="van Vuuren H.J."/>
            <person name="Jones S.J."/>
            <person name="Pretorius I.S."/>
            <person name="Schmidt S.A."/>
            <person name="Borneman A.R."/>
        </authorList>
    </citation>
    <scope>NUCLEOTIDE SEQUENCE [LARGE SCALE GENOMIC DNA]</scope>
    <source>
        <strain evidence="7">cv. Chardonnay</strain>
        <tissue evidence="6">Leaf</tissue>
    </source>
</reference>
<dbReference type="SUPFAM" id="SSF81665">
    <property type="entry name" value="Calcium ATPase, transmembrane domain M"/>
    <property type="match status" value="1"/>
</dbReference>
<feature type="transmembrane region" description="Helical" evidence="4">
    <location>
        <begin position="63"/>
        <end position="83"/>
    </location>
</feature>
<dbReference type="Pfam" id="PF16212">
    <property type="entry name" value="PhoLip_ATPase_C"/>
    <property type="match status" value="1"/>
</dbReference>
<protein>
    <submittedName>
        <fullName evidence="6">Putative phospholipid-transporting ATPase 9</fullName>
    </submittedName>
</protein>
<comment type="subcellular location">
    <subcellularLocation>
        <location evidence="1">Membrane</location>
        <topology evidence="1">Multi-pass membrane protein</topology>
    </subcellularLocation>
</comment>